<reference evidence="3 4" key="1">
    <citation type="submission" date="2021-01" db="EMBL/GenBank/DDBJ databases">
        <title>Whole genome shotgun sequence of Microbispora corallina NBRC 16416.</title>
        <authorList>
            <person name="Komaki H."/>
            <person name="Tamura T."/>
        </authorList>
    </citation>
    <scope>NUCLEOTIDE SEQUENCE [LARGE SCALE GENOMIC DNA]</scope>
    <source>
        <strain evidence="3 4">NBRC 16416</strain>
    </source>
</reference>
<keyword evidence="4" id="KW-1185">Reference proteome</keyword>
<evidence type="ECO:0000313" key="4">
    <source>
        <dbReference type="Proteomes" id="UP000603904"/>
    </source>
</evidence>
<evidence type="ECO:0000313" key="3">
    <source>
        <dbReference type="EMBL" id="GIH43114.1"/>
    </source>
</evidence>
<comment type="caution">
    <text evidence="3">The sequence shown here is derived from an EMBL/GenBank/DDBJ whole genome shotgun (WGS) entry which is preliminary data.</text>
</comment>
<feature type="transmembrane region" description="Helical" evidence="2">
    <location>
        <begin position="18"/>
        <end position="38"/>
    </location>
</feature>
<protein>
    <submittedName>
        <fullName evidence="3">Uncharacterized protein</fullName>
    </submittedName>
</protein>
<dbReference type="EMBL" id="BOOC01000035">
    <property type="protein sequence ID" value="GIH43114.1"/>
    <property type="molecule type" value="Genomic_DNA"/>
</dbReference>
<keyword evidence="2" id="KW-0812">Transmembrane</keyword>
<accession>A0ABQ4G7R5</accession>
<feature type="region of interest" description="Disordered" evidence="1">
    <location>
        <begin position="50"/>
        <end position="72"/>
    </location>
</feature>
<dbReference type="Proteomes" id="UP000603904">
    <property type="component" value="Unassembled WGS sequence"/>
</dbReference>
<evidence type="ECO:0000256" key="2">
    <source>
        <dbReference type="SAM" id="Phobius"/>
    </source>
</evidence>
<keyword evidence="2" id="KW-0472">Membrane</keyword>
<keyword evidence="2" id="KW-1133">Transmembrane helix</keyword>
<organism evidence="3 4">
    <name type="scientific">Microbispora corallina</name>
    <dbReference type="NCBI Taxonomy" id="83302"/>
    <lineage>
        <taxon>Bacteria</taxon>
        <taxon>Bacillati</taxon>
        <taxon>Actinomycetota</taxon>
        <taxon>Actinomycetes</taxon>
        <taxon>Streptosporangiales</taxon>
        <taxon>Streptosporangiaceae</taxon>
        <taxon>Microbispora</taxon>
    </lineage>
</organism>
<gene>
    <name evidence="3" type="ORF">Mco01_61140</name>
</gene>
<sequence>MAAGGSGRSTSVIPAVPAAWSVTTIAFMGIVSSVSCLFDGRVSLTARRSSALSRSGSHQGDEVAPRVVTAQM</sequence>
<name>A0ABQ4G7R5_9ACTN</name>
<proteinExistence type="predicted"/>
<evidence type="ECO:0000256" key="1">
    <source>
        <dbReference type="SAM" id="MobiDB-lite"/>
    </source>
</evidence>